<dbReference type="InterPro" id="IPR035992">
    <property type="entry name" value="Ricin_B-like_lectins"/>
</dbReference>
<dbReference type="CDD" id="cd00161">
    <property type="entry name" value="beta-trefoil_Ricin-like"/>
    <property type="match status" value="1"/>
</dbReference>
<dbReference type="PANTHER" id="PTHR38165">
    <property type="match status" value="1"/>
</dbReference>
<dbReference type="SMART" id="SM00458">
    <property type="entry name" value="RICIN"/>
    <property type="match status" value="1"/>
</dbReference>
<protein>
    <recommendedName>
        <fullName evidence="1">GH64 domain-containing protein</fullName>
    </recommendedName>
</protein>
<accession>A0A410E242</accession>
<dbReference type="InterPro" id="IPR037398">
    <property type="entry name" value="Glyco_hydro_64_fam"/>
</dbReference>
<reference evidence="2 3" key="1">
    <citation type="submission" date="2018-01" db="EMBL/GenBank/DDBJ databases">
        <title>Genome Sequencing and Assembly of Anaerobacter polyendosporus strain CT4.</title>
        <authorList>
            <person name="Tachaapaikoon C."/>
            <person name="Sutheeworapong S."/>
            <person name="Jenjaroenpun P."/>
            <person name="Wongsurawat T."/>
            <person name="Nookeaw I."/>
            <person name="Cheawchanlertfa P."/>
            <person name="Kosugi A."/>
            <person name="Cheevadhanarak S."/>
            <person name="Ratanakhanokchai K."/>
        </authorList>
    </citation>
    <scope>NUCLEOTIDE SEQUENCE [LARGE SCALE GENOMIC DNA]</scope>
    <source>
        <strain evidence="2 3">CT4</strain>
    </source>
</reference>
<dbReference type="Proteomes" id="UP000286268">
    <property type="component" value="Chromosome"/>
</dbReference>
<dbReference type="InterPro" id="IPR032477">
    <property type="entry name" value="Glyco_hydro_64"/>
</dbReference>
<evidence type="ECO:0000313" key="3">
    <source>
        <dbReference type="Proteomes" id="UP000286268"/>
    </source>
</evidence>
<dbReference type="InterPro" id="IPR000772">
    <property type="entry name" value="Ricin_B_lectin"/>
</dbReference>
<dbReference type="Pfam" id="PF16483">
    <property type="entry name" value="Glyco_hydro_64"/>
    <property type="match status" value="2"/>
</dbReference>
<dbReference type="AlphaFoldDB" id="A0A410E242"/>
<dbReference type="OrthoDB" id="5513218at2"/>
<proteinExistence type="predicted"/>
<dbReference type="PANTHER" id="PTHR38165:SF1">
    <property type="entry name" value="GLUCANASE B"/>
    <property type="match status" value="1"/>
</dbReference>
<dbReference type="PROSITE" id="PS50231">
    <property type="entry name" value="RICIN_B_LECTIN"/>
    <property type="match status" value="1"/>
</dbReference>
<evidence type="ECO:0000259" key="1">
    <source>
        <dbReference type="PROSITE" id="PS52006"/>
    </source>
</evidence>
<feature type="domain" description="GH64" evidence="1">
    <location>
        <begin position="203"/>
        <end position="514"/>
    </location>
</feature>
<dbReference type="EMBL" id="CP025746">
    <property type="protein sequence ID" value="QAA35385.1"/>
    <property type="molecule type" value="Genomic_DNA"/>
</dbReference>
<dbReference type="Gene3D" id="2.60.110.10">
    <property type="entry name" value="Thaumatin"/>
    <property type="match status" value="2"/>
</dbReference>
<organism evidence="2 3">
    <name type="scientific">Clostridium manihotivorum</name>
    <dbReference type="NCBI Taxonomy" id="2320868"/>
    <lineage>
        <taxon>Bacteria</taxon>
        <taxon>Bacillati</taxon>
        <taxon>Bacillota</taxon>
        <taxon>Clostridia</taxon>
        <taxon>Eubacteriales</taxon>
        <taxon>Clostridiaceae</taxon>
        <taxon>Clostridium</taxon>
    </lineage>
</organism>
<dbReference type="PROSITE" id="PS52006">
    <property type="entry name" value="GH64"/>
    <property type="match status" value="1"/>
</dbReference>
<keyword evidence="3" id="KW-1185">Reference proteome</keyword>
<dbReference type="KEGG" id="cmah:C1I91_23280"/>
<dbReference type="Gene3D" id="2.80.10.50">
    <property type="match status" value="2"/>
</dbReference>
<dbReference type="InterPro" id="IPR037176">
    <property type="entry name" value="Osmotin/thaumatin-like_sf"/>
</dbReference>
<dbReference type="Pfam" id="PF14200">
    <property type="entry name" value="RicinB_lectin_2"/>
    <property type="match status" value="1"/>
</dbReference>
<gene>
    <name evidence="2" type="ORF">C1I91_23280</name>
</gene>
<name>A0A410E242_9CLOT</name>
<dbReference type="SUPFAM" id="SSF50370">
    <property type="entry name" value="Ricin B-like lectins"/>
    <property type="match status" value="1"/>
</dbReference>
<sequence length="514" mass="55732">MDVSIGNKIDYAFTYNNGTPAYDTAWSSYTVSSNSGLVSGNIYTIKSKVSGKVLDVKDGSTSDGAKIQQWTSTGATNQQFKVIDTGSGYYKIIAVNSGMALDDPNFSTSAGTQLQQAVDNASDAQRWQIVDMGSGYYKVVCKASGLVMDVSNSSTADGAVVQQWTNNGTDAQRWSFTVYNNPTPTNGSIYSIAASSIPTPNVSGAVSVKVMNGTNGAYADANIYWGVLGINPSNGKWSYLDSNGNLAPISNALNDASGHLTKNGTNYANIYHKISETNWVTLPKITSGRMFLSVGSPCYIKTYDDGFAGPNVDNPTDPNRDVYFDFVEFTVNDTGYHGNTTRVDGFGFPIQHRLVNKAGNYDRTVGELESETRSGIFTEYQNEVPTEFKSLAALQAPYRIVAPIHGSFAAGGVNANYFAGYSSYSTQDILLGTNGLQQNPQICAAINRHVYTDNANWNNPSAYYKASPANYYAKFWHDHSIDNLAYGFCYDDVNQQASYLEVGDPKGLIIRVGW</sequence>
<evidence type="ECO:0000313" key="2">
    <source>
        <dbReference type="EMBL" id="QAA35385.1"/>
    </source>
</evidence>
<dbReference type="CDD" id="cd09214">
    <property type="entry name" value="GH64-like"/>
    <property type="match status" value="1"/>
</dbReference>